<protein>
    <submittedName>
        <fullName evidence="2">ATP synthase CF0 subunit I</fullName>
    </submittedName>
</protein>
<keyword evidence="1" id="KW-1133">Transmembrane helix</keyword>
<keyword evidence="1" id="KW-0472">Membrane</keyword>
<sequence>MNNIIPLNLNILETGLINILLLIGILVYGYVTILYSTINKNKDQILDELTMIKNNILTVLKKLKTYIINMNHGYQFIFVQLYIEINKKLEQDIINNLYLNLTAIKFNYKITKLRLKEAVKENLFNTRHQLIKLTLEKMIDSLKSDISSSRKLFELNFNIADTFRKIKKEGDYVQSN</sequence>
<proteinExistence type="predicted"/>
<keyword evidence="2" id="KW-0150">Chloroplast</keyword>
<dbReference type="EMBL" id="MG755807">
    <property type="protein sequence ID" value="AWT40317.1"/>
    <property type="molecule type" value="Genomic_DNA"/>
</dbReference>
<geneLocation type="chloroplast" evidence="2"/>
<dbReference type="RefSeq" id="YP_009497604.1">
    <property type="nucleotide sequence ID" value="NC_038008.1"/>
</dbReference>
<accession>A0A2U9NT60</accession>
<dbReference type="GeneID" id="36960341"/>
<reference evidence="2" key="1">
    <citation type="journal article" date="2018" name="Adv. Bot. Res.">
        <title>Evolution of the Plastid Genomes in Diatoms.</title>
        <authorList>
            <person name="Yu M."/>
            <person name="Ashworth M.P."/>
            <person name="Hajrah N.H."/>
            <person name="Khiyami M.A."/>
            <person name="Sabir M.J."/>
            <person name="Alhebshi A.M."/>
            <person name="Al-Malki A.L."/>
            <person name="Sabir J.S.M."/>
            <person name="Theriot E.C."/>
            <person name="Jansen R.K."/>
        </authorList>
    </citation>
    <scope>NUCLEOTIDE SEQUENCE</scope>
</reference>
<keyword evidence="2" id="KW-0934">Plastid</keyword>
<organism evidence="2">
    <name type="scientific">Astrosyne radiata</name>
    <dbReference type="NCBI Taxonomy" id="1158023"/>
    <lineage>
        <taxon>Eukaryota</taxon>
        <taxon>Sar</taxon>
        <taxon>Stramenopiles</taxon>
        <taxon>Ochrophyta</taxon>
        <taxon>Bacillariophyta</taxon>
        <taxon>Fragilariophyceae</taxon>
        <taxon>Fragilariophycidae</taxon>
        <taxon>Cyclophorales</taxon>
        <taxon>Cyclophoraceae</taxon>
        <taxon>Astrosyne</taxon>
    </lineage>
</organism>
<keyword evidence="1" id="KW-0812">Transmembrane</keyword>
<gene>
    <name evidence="2" type="primary">atpF</name>
</gene>
<feature type="transmembrane region" description="Helical" evidence="1">
    <location>
        <begin position="15"/>
        <end position="35"/>
    </location>
</feature>
<evidence type="ECO:0000313" key="2">
    <source>
        <dbReference type="EMBL" id="AWT40317.1"/>
    </source>
</evidence>
<dbReference type="AlphaFoldDB" id="A0A2U9NT60"/>
<evidence type="ECO:0000256" key="1">
    <source>
        <dbReference type="SAM" id="Phobius"/>
    </source>
</evidence>
<name>A0A2U9NT60_9STRA</name>